<protein>
    <recommendedName>
        <fullName evidence="3">Transposase IS204/IS1001/IS1096/IS1165 zinc-finger domain-containing protein</fullName>
    </recommendedName>
</protein>
<evidence type="ECO:0000313" key="1">
    <source>
        <dbReference type="EMBL" id="KZX10035.1"/>
    </source>
</evidence>
<comment type="caution">
    <text evidence="1">The sequence shown here is derived from an EMBL/GenBank/DDBJ whole genome shotgun (WGS) entry which is preliminary data.</text>
</comment>
<proteinExistence type="predicted"/>
<reference evidence="2" key="1">
    <citation type="journal article" date="2016" name="Genome Announc.">
        <title>Draft Genome Sequences of Methanobrevibacter curvatus DSM11111, Methanobrevibacter cuticularis DSM11139, Methanobrevibacter filiformis DSM11501, and Methanobrevibacter oralis DSM7256.</title>
        <authorList>
            <person name="Poehlein A."/>
            <person name="Seedorf H."/>
        </authorList>
    </citation>
    <scope>NUCLEOTIDE SEQUENCE [LARGE SCALE GENOMIC DNA]</scope>
    <source>
        <strain evidence="2">DSM 7256 / JCM 30027 / ZR</strain>
    </source>
</reference>
<gene>
    <name evidence="1" type="ORF">MBORA_19490</name>
</gene>
<evidence type="ECO:0008006" key="3">
    <source>
        <dbReference type="Google" id="ProtNLM"/>
    </source>
</evidence>
<name>A0A162F9X1_METOA</name>
<keyword evidence="2" id="KW-1185">Reference proteome</keyword>
<dbReference type="OrthoDB" id="79345at2157"/>
<dbReference type="AlphaFoldDB" id="A0A162F9X1"/>
<dbReference type="Proteomes" id="UP000077428">
    <property type="component" value="Unassembled WGS sequence"/>
</dbReference>
<organism evidence="1 2">
    <name type="scientific">Methanobrevibacter oralis</name>
    <dbReference type="NCBI Taxonomy" id="66851"/>
    <lineage>
        <taxon>Archaea</taxon>
        <taxon>Methanobacteriati</taxon>
        <taxon>Methanobacteriota</taxon>
        <taxon>Methanomada group</taxon>
        <taxon>Methanobacteria</taxon>
        <taxon>Methanobacteriales</taxon>
        <taxon>Methanobacteriaceae</taxon>
        <taxon>Methanobrevibacter</taxon>
    </lineage>
</organism>
<dbReference type="EMBL" id="LWMU01000132">
    <property type="protein sequence ID" value="KZX10035.1"/>
    <property type="molecule type" value="Genomic_DNA"/>
</dbReference>
<accession>A0A162F9X1</accession>
<dbReference type="PATRIC" id="fig|66851.6.peg.2139"/>
<evidence type="ECO:0000313" key="2">
    <source>
        <dbReference type="Proteomes" id="UP000077428"/>
    </source>
</evidence>
<sequence length="199" mass="23984">MVEKDFDDKIYPQLILPIESILDDNYFVNSQGIVEEREPYCKHCGAKKFSRKGYNWRLLYLDDGSPVRIKVKRYKCKKCKKKFQVEFTEYWGKFSNYSNKMKNKAKILLQHGWKSLRNLGNDFKTLLNFKISHESVRKALQNDDALYWLNEEVELSGYYGYDAQWIRNKREWIYRLELFYIINNMPVACIISKKETQKK</sequence>
<dbReference type="RefSeq" id="WP_063720613.1">
    <property type="nucleotide sequence ID" value="NZ_LWMU01000132.1"/>
</dbReference>